<protein>
    <submittedName>
        <fullName evidence="1">Uncharacterized protein</fullName>
    </submittedName>
</protein>
<sequence>MRRDYQAQRNLAYSYQTASTGLPKDFMKACIWRTVILLSGDKQVDSSDTSNHAYACGKLTVAERAAAVMQGENLTKKIYKK</sequence>
<proteinExistence type="predicted"/>
<dbReference type="Proteomes" id="UP001158049">
    <property type="component" value="Unassembled WGS sequence"/>
</dbReference>
<evidence type="ECO:0000313" key="1">
    <source>
        <dbReference type="EMBL" id="SMP80125.1"/>
    </source>
</evidence>
<keyword evidence="2" id="KW-1185">Reference proteome</keyword>
<accession>A0ABY1QWY8</accession>
<name>A0ABY1QWY8_9BURK</name>
<organism evidence="1 2">
    <name type="scientific">Noviherbaspirillum suwonense</name>
    <dbReference type="NCBI Taxonomy" id="1224511"/>
    <lineage>
        <taxon>Bacteria</taxon>
        <taxon>Pseudomonadati</taxon>
        <taxon>Pseudomonadota</taxon>
        <taxon>Betaproteobacteria</taxon>
        <taxon>Burkholderiales</taxon>
        <taxon>Oxalobacteraceae</taxon>
        <taxon>Noviherbaspirillum</taxon>
    </lineage>
</organism>
<comment type="caution">
    <text evidence="1">The sequence shown here is derived from an EMBL/GenBank/DDBJ whole genome shotgun (WGS) entry which is preliminary data.</text>
</comment>
<reference evidence="1 2" key="1">
    <citation type="submission" date="2017-05" db="EMBL/GenBank/DDBJ databases">
        <authorList>
            <person name="Varghese N."/>
            <person name="Submissions S."/>
        </authorList>
    </citation>
    <scope>NUCLEOTIDE SEQUENCE [LARGE SCALE GENOMIC DNA]</scope>
    <source>
        <strain evidence="1 2">DSM 26001</strain>
    </source>
</reference>
<gene>
    <name evidence="1" type="ORF">SAMN06295970_13413</name>
</gene>
<dbReference type="EMBL" id="FXUL01000034">
    <property type="protein sequence ID" value="SMP80125.1"/>
    <property type="molecule type" value="Genomic_DNA"/>
</dbReference>
<evidence type="ECO:0000313" key="2">
    <source>
        <dbReference type="Proteomes" id="UP001158049"/>
    </source>
</evidence>